<name>A0A444WY66_ARAHY</name>
<feature type="domain" description="Transposase MuDR plant" evidence="1">
    <location>
        <begin position="63"/>
        <end position="115"/>
    </location>
</feature>
<reference evidence="2 3" key="1">
    <citation type="submission" date="2019-01" db="EMBL/GenBank/DDBJ databases">
        <title>Sequencing of cultivated peanut Arachis hypogaea provides insights into genome evolution and oil improvement.</title>
        <authorList>
            <person name="Chen X."/>
        </authorList>
    </citation>
    <scope>NUCLEOTIDE SEQUENCE [LARGE SCALE GENOMIC DNA]</scope>
    <source>
        <strain evidence="3">cv. Fuhuasheng</strain>
        <tissue evidence="2">Leaves</tissue>
    </source>
</reference>
<dbReference type="InterPro" id="IPR004332">
    <property type="entry name" value="Transposase_MuDR"/>
</dbReference>
<dbReference type="AlphaFoldDB" id="A0A444WY66"/>
<dbReference type="Pfam" id="PF03108">
    <property type="entry name" value="DBD_Tnp_Mut"/>
    <property type="match status" value="1"/>
</dbReference>
<accession>A0A444WY66</accession>
<dbReference type="EMBL" id="SDMP01000020">
    <property type="protein sequence ID" value="RYQ82384.1"/>
    <property type="molecule type" value="Genomic_DNA"/>
</dbReference>
<evidence type="ECO:0000313" key="3">
    <source>
        <dbReference type="Proteomes" id="UP000289738"/>
    </source>
</evidence>
<protein>
    <recommendedName>
        <fullName evidence="1">Transposase MuDR plant domain-containing protein</fullName>
    </recommendedName>
</protein>
<gene>
    <name evidence="2" type="ORF">Ahy_B10g100973</name>
</gene>
<dbReference type="Proteomes" id="UP000289738">
    <property type="component" value="Chromosome B10"/>
</dbReference>
<evidence type="ECO:0000259" key="1">
    <source>
        <dbReference type="Pfam" id="PF03108"/>
    </source>
</evidence>
<organism evidence="2 3">
    <name type="scientific">Arachis hypogaea</name>
    <name type="common">Peanut</name>
    <dbReference type="NCBI Taxonomy" id="3818"/>
    <lineage>
        <taxon>Eukaryota</taxon>
        <taxon>Viridiplantae</taxon>
        <taxon>Streptophyta</taxon>
        <taxon>Embryophyta</taxon>
        <taxon>Tracheophyta</taxon>
        <taxon>Spermatophyta</taxon>
        <taxon>Magnoliopsida</taxon>
        <taxon>eudicotyledons</taxon>
        <taxon>Gunneridae</taxon>
        <taxon>Pentapetalae</taxon>
        <taxon>rosids</taxon>
        <taxon>fabids</taxon>
        <taxon>Fabales</taxon>
        <taxon>Fabaceae</taxon>
        <taxon>Papilionoideae</taxon>
        <taxon>50 kb inversion clade</taxon>
        <taxon>dalbergioids sensu lato</taxon>
        <taxon>Dalbergieae</taxon>
        <taxon>Pterocarpus clade</taxon>
        <taxon>Arachis</taxon>
    </lineage>
</organism>
<keyword evidence="3" id="KW-1185">Reference proteome</keyword>
<evidence type="ECO:0000313" key="2">
    <source>
        <dbReference type="EMBL" id="RYQ82384.1"/>
    </source>
</evidence>
<sequence>MKGAIHNEKKMTVTTKKSSYPTMTCWEETRPPTRKFRLEQARKCYSTYTRVPFVQDGESAVEIEFSSRESVVMAIKNYTIFSGVDYRVFESEPLTFHAKCMQYGRGCDWLIHASLIQRKCC</sequence>
<proteinExistence type="predicted"/>
<comment type="caution">
    <text evidence="2">The sequence shown here is derived from an EMBL/GenBank/DDBJ whole genome shotgun (WGS) entry which is preliminary data.</text>
</comment>